<dbReference type="EMBL" id="CP001630">
    <property type="protein sequence ID" value="ACU35229.1"/>
    <property type="molecule type" value="Genomic_DNA"/>
</dbReference>
<protein>
    <recommendedName>
        <fullName evidence="3">DUF2188 domain-containing protein</fullName>
    </recommendedName>
</protein>
<name>C6WRH7_ACTMD</name>
<dbReference type="eggNOG" id="ENOG5031YS7">
    <property type="taxonomic scope" value="Bacteria"/>
</dbReference>
<dbReference type="OrthoDB" id="5194813at2"/>
<organism evidence="1 2">
    <name type="scientific">Actinosynnema mirum (strain ATCC 29888 / DSM 43827 / JCM 3225 / NBRC 14064 / NCIMB 13271 / NRRL B-12336 / IMRU 3971 / 101)</name>
    <dbReference type="NCBI Taxonomy" id="446462"/>
    <lineage>
        <taxon>Bacteria</taxon>
        <taxon>Bacillati</taxon>
        <taxon>Actinomycetota</taxon>
        <taxon>Actinomycetes</taxon>
        <taxon>Pseudonocardiales</taxon>
        <taxon>Pseudonocardiaceae</taxon>
        <taxon>Actinosynnema</taxon>
    </lineage>
</organism>
<dbReference type="InterPro" id="IPR018691">
    <property type="entry name" value="DUF2188"/>
</dbReference>
<sequence>MAAGDIETYYEGGLWKNRVQGNQRPFDTGSNKAEVQERGRARAIADGVEHIIKNMQGQIIERNTYPRSRDKYPPRG</sequence>
<dbReference type="AlphaFoldDB" id="C6WRH7"/>
<dbReference type="HOGENOM" id="CLU_179056_0_0_11"/>
<dbReference type="Proteomes" id="UP000002213">
    <property type="component" value="Chromosome"/>
</dbReference>
<proteinExistence type="predicted"/>
<reference evidence="1 2" key="1">
    <citation type="journal article" date="2009" name="Stand. Genomic Sci.">
        <title>Complete genome sequence of Actinosynnema mirum type strain (101).</title>
        <authorList>
            <person name="Land M."/>
            <person name="Lapidus A."/>
            <person name="Mayilraj S."/>
            <person name="Chen F."/>
            <person name="Copeland A."/>
            <person name="Del Rio T.G."/>
            <person name="Nolan M."/>
            <person name="Lucas S."/>
            <person name="Tice H."/>
            <person name="Cheng J.F."/>
            <person name="Chertkov O."/>
            <person name="Bruce D."/>
            <person name="Goodwin L."/>
            <person name="Pitluck S."/>
            <person name="Rohde M."/>
            <person name="Goker M."/>
            <person name="Pati A."/>
            <person name="Ivanova N."/>
            <person name="Mavromatis K."/>
            <person name="Chen A."/>
            <person name="Palaniappan K."/>
            <person name="Hauser L."/>
            <person name="Chang Y.J."/>
            <person name="Jeffries C.C."/>
            <person name="Brettin T."/>
            <person name="Detter J.C."/>
            <person name="Han C."/>
            <person name="Chain P."/>
            <person name="Tindall B.J."/>
            <person name="Bristow J."/>
            <person name="Eisen J.A."/>
            <person name="Markowitz V."/>
            <person name="Hugenholtz P."/>
            <person name="Kyrpides N.C."/>
            <person name="Klenk H.P."/>
        </authorList>
    </citation>
    <scope>NUCLEOTIDE SEQUENCE [LARGE SCALE GENOMIC DNA]</scope>
    <source>
        <strain evidence="2">ATCC 29888 / DSM 43827 / JCM 3225 / NBRC 14064 / NCIMB 13271 / NRRL B-12336 / IMRU 3971 / 101</strain>
    </source>
</reference>
<evidence type="ECO:0000313" key="1">
    <source>
        <dbReference type="EMBL" id="ACU35229.1"/>
    </source>
</evidence>
<dbReference type="KEGG" id="ami:Amir_1277"/>
<keyword evidence="2" id="KW-1185">Reference proteome</keyword>
<evidence type="ECO:0008006" key="3">
    <source>
        <dbReference type="Google" id="ProtNLM"/>
    </source>
</evidence>
<dbReference type="Pfam" id="PF09954">
    <property type="entry name" value="DUF2188"/>
    <property type="match status" value="1"/>
</dbReference>
<gene>
    <name evidence="1" type="ordered locus">Amir_1277</name>
</gene>
<accession>C6WRH7</accession>
<evidence type="ECO:0000313" key="2">
    <source>
        <dbReference type="Proteomes" id="UP000002213"/>
    </source>
</evidence>
<dbReference type="RefSeq" id="WP_015800119.1">
    <property type="nucleotide sequence ID" value="NC_013093.1"/>
</dbReference>